<feature type="compositionally biased region" description="Polar residues" evidence="1">
    <location>
        <begin position="32"/>
        <end position="48"/>
    </location>
</feature>
<evidence type="ECO:0000313" key="3">
    <source>
        <dbReference type="Proteomes" id="UP000887013"/>
    </source>
</evidence>
<dbReference type="AlphaFoldDB" id="A0A8X6UD99"/>
<reference evidence="2" key="1">
    <citation type="submission" date="2020-08" db="EMBL/GenBank/DDBJ databases">
        <title>Multicomponent nature underlies the extraordinary mechanical properties of spider dragline silk.</title>
        <authorList>
            <person name="Kono N."/>
            <person name="Nakamura H."/>
            <person name="Mori M."/>
            <person name="Yoshida Y."/>
            <person name="Ohtoshi R."/>
            <person name="Malay A.D."/>
            <person name="Moran D.A.P."/>
            <person name="Tomita M."/>
            <person name="Numata K."/>
            <person name="Arakawa K."/>
        </authorList>
    </citation>
    <scope>NUCLEOTIDE SEQUENCE</scope>
</reference>
<dbReference type="Proteomes" id="UP000887013">
    <property type="component" value="Unassembled WGS sequence"/>
</dbReference>
<gene>
    <name evidence="2" type="ORF">NPIL_630621</name>
</gene>
<protein>
    <submittedName>
        <fullName evidence="2">Uncharacterized protein</fullName>
    </submittedName>
</protein>
<proteinExistence type="predicted"/>
<keyword evidence="3" id="KW-1185">Reference proteome</keyword>
<evidence type="ECO:0000313" key="2">
    <source>
        <dbReference type="EMBL" id="GFU05793.1"/>
    </source>
</evidence>
<name>A0A8X6UD99_NEPPI</name>
<evidence type="ECO:0000256" key="1">
    <source>
        <dbReference type="SAM" id="MobiDB-lite"/>
    </source>
</evidence>
<dbReference type="EMBL" id="BMAW01028132">
    <property type="protein sequence ID" value="GFU05793.1"/>
    <property type="molecule type" value="Genomic_DNA"/>
</dbReference>
<accession>A0A8X6UD99</accession>
<sequence>MEFITLPDEKQNSILSEDLSCDLGDSPKGEAMSSNSQTETAASDNSDVMSPDKGKIPHGPGRWRILQTGKRGHPRKDYRQVSIVLCCFETSPIVQKALVGPNKVA</sequence>
<organism evidence="2 3">
    <name type="scientific">Nephila pilipes</name>
    <name type="common">Giant wood spider</name>
    <name type="synonym">Nephila maculata</name>
    <dbReference type="NCBI Taxonomy" id="299642"/>
    <lineage>
        <taxon>Eukaryota</taxon>
        <taxon>Metazoa</taxon>
        <taxon>Ecdysozoa</taxon>
        <taxon>Arthropoda</taxon>
        <taxon>Chelicerata</taxon>
        <taxon>Arachnida</taxon>
        <taxon>Araneae</taxon>
        <taxon>Araneomorphae</taxon>
        <taxon>Entelegynae</taxon>
        <taxon>Araneoidea</taxon>
        <taxon>Nephilidae</taxon>
        <taxon>Nephila</taxon>
    </lineage>
</organism>
<feature type="region of interest" description="Disordered" evidence="1">
    <location>
        <begin position="18"/>
        <end position="76"/>
    </location>
</feature>
<comment type="caution">
    <text evidence="2">The sequence shown here is derived from an EMBL/GenBank/DDBJ whole genome shotgun (WGS) entry which is preliminary data.</text>
</comment>